<dbReference type="SUPFAM" id="SSF52218">
    <property type="entry name" value="Flavoproteins"/>
    <property type="match status" value="1"/>
</dbReference>
<accession>A0A426Q7L6</accession>
<evidence type="ECO:0000256" key="10">
    <source>
        <dbReference type="ARBA" id="ARBA00023004"/>
    </source>
</evidence>
<proteinExistence type="inferred from homology"/>
<evidence type="ECO:0000256" key="11">
    <source>
        <dbReference type="ARBA" id="ARBA00023033"/>
    </source>
</evidence>
<dbReference type="Gene3D" id="1.20.990.10">
    <property type="entry name" value="NADPH-cytochrome p450 Reductase, Chain A, domain 3"/>
    <property type="match status" value="1"/>
</dbReference>
<keyword evidence="2 12" id="KW-0813">Transport</keyword>
<dbReference type="InterPro" id="IPR036396">
    <property type="entry name" value="Cyt_P450_sf"/>
</dbReference>
<dbReference type="FunFam" id="1.10.630.10:FF:000040">
    <property type="entry name" value="Bifunctional cytochrome P450/NADPH--P450 reductase"/>
    <property type="match status" value="1"/>
</dbReference>
<dbReference type="CDD" id="cd11068">
    <property type="entry name" value="CYP120A1"/>
    <property type="match status" value="1"/>
</dbReference>
<evidence type="ECO:0000256" key="5">
    <source>
        <dbReference type="ARBA" id="ARBA00022643"/>
    </source>
</evidence>
<dbReference type="GO" id="GO:0005506">
    <property type="term" value="F:iron ion binding"/>
    <property type="evidence" value="ECO:0007669"/>
    <property type="project" value="UniProtKB-UniRule"/>
</dbReference>
<comment type="cofactor">
    <cofactor evidence="12 13">
        <name>heme</name>
        <dbReference type="ChEBI" id="CHEBI:30413"/>
    </cofactor>
</comment>
<dbReference type="Gene3D" id="1.10.630.10">
    <property type="entry name" value="Cytochrome P450"/>
    <property type="match status" value="1"/>
</dbReference>
<keyword evidence="3 12" id="KW-0349">Heme</keyword>
<keyword evidence="10 12" id="KW-0408">Iron</keyword>
<keyword evidence="12" id="KW-0249">Electron transport</keyword>
<evidence type="ECO:0000256" key="7">
    <source>
        <dbReference type="ARBA" id="ARBA00022827"/>
    </source>
</evidence>
<comment type="similarity">
    <text evidence="1 12">In the N-terminal section; belongs to the cytochrome P450 family.</text>
</comment>
<dbReference type="PROSITE" id="PS51384">
    <property type="entry name" value="FAD_FR"/>
    <property type="match status" value="1"/>
</dbReference>
<dbReference type="InterPro" id="IPR008254">
    <property type="entry name" value="Flavodoxin/NO_synth"/>
</dbReference>
<dbReference type="PRINTS" id="PR00385">
    <property type="entry name" value="P450"/>
</dbReference>
<dbReference type="EC" id="1.6.2.4" evidence="12"/>
<dbReference type="GO" id="GO:0010181">
    <property type="term" value="F:FMN binding"/>
    <property type="evidence" value="ECO:0007669"/>
    <property type="project" value="UniProtKB-UniRule"/>
</dbReference>
<dbReference type="GO" id="GO:0020037">
    <property type="term" value="F:heme binding"/>
    <property type="evidence" value="ECO:0007669"/>
    <property type="project" value="UniProtKB-UniRule"/>
</dbReference>
<evidence type="ECO:0000256" key="13">
    <source>
        <dbReference type="PIRSR" id="PIRSR000209-1"/>
    </source>
</evidence>
<dbReference type="EC" id="1.14.14.1" evidence="12"/>
<keyword evidence="17" id="KW-1185">Reference proteome</keyword>
<keyword evidence="5 12" id="KW-0288">FMN</keyword>
<dbReference type="PANTHER" id="PTHR19384">
    <property type="entry name" value="NITRIC OXIDE SYNTHASE-RELATED"/>
    <property type="match status" value="1"/>
</dbReference>
<dbReference type="GO" id="GO:0050660">
    <property type="term" value="F:flavin adenine dinucleotide binding"/>
    <property type="evidence" value="ECO:0007669"/>
    <property type="project" value="TreeGrafter"/>
</dbReference>
<keyword evidence="6 12" id="KW-0479">Metal-binding</keyword>
<dbReference type="GO" id="GO:0003958">
    <property type="term" value="F:NADPH-hemoprotein reductase activity"/>
    <property type="evidence" value="ECO:0007669"/>
    <property type="project" value="UniProtKB-UniRule"/>
</dbReference>
<dbReference type="InterPro" id="IPR017927">
    <property type="entry name" value="FAD-bd_FR_type"/>
</dbReference>
<evidence type="ECO:0000313" key="17">
    <source>
        <dbReference type="Proteomes" id="UP000278422"/>
    </source>
</evidence>
<dbReference type="Gene3D" id="3.40.50.80">
    <property type="entry name" value="Nucleotide-binding domain of ferredoxin-NADP reductase (FNR) module"/>
    <property type="match status" value="1"/>
</dbReference>
<dbReference type="Pfam" id="PF00258">
    <property type="entry name" value="Flavodoxin_1"/>
    <property type="match status" value="1"/>
</dbReference>
<evidence type="ECO:0000256" key="12">
    <source>
        <dbReference type="PIRNR" id="PIRNR000209"/>
    </source>
</evidence>
<dbReference type="Gene3D" id="3.40.50.360">
    <property type="match status" value="1"/>
</dbReference>
<dbReference type="InterPro" id="IPR039261">
    <property type="entry name" value="FNR_nucleotide-bd"/>
</dbReference>
<dbReference type="InterPro" id="IPR002401">
    <property type="entry name" value="Cyt_P450_E_grp-I"/>
</dbReference>
<evidence type="ECO:0000313" key="16">
    <source>
        <dbReference type="EMBL" id="RRQ05608.1"/>
    </source>
</evidence>
<dbReference type="GO" id="GO:0005829">
    <property type="term" value="C:cytosol"/>
    <property type="evidence" value="ECO:0007669"/>
    <property type="project" value="TreeGrafter"/>
</dbReference>
<evidence type="ECO:0000256" key="4">
    <source>
        <dbReference type="ARBA" id="ARBA00022630"/>
    </source>
</evidence>
<keyword evidence="8 12" id="KW-0521">NADP</keyword>
<evidence type="ECO:0000259" key="14">
    <source>
        <dbReference type="PROSITE" id="PS50902"/>
    </source>
</evidence>
<dbReference type="SUPFAM" id="SSF63380">
    <property type="entry name" value="Riboflavin synthase domain-like"/>
    <property type="match status" value="1"/>
</dbReference>
<protein>
    <recommendedName>
        <fullName evidence="12">Bifunctional cytochrome P450/NADPH--P450 reductase</fullName>
    </recommendedName>
    <domain>
        <recommendedName>
            <fullName evidence="12">Cytochrome P450</fullName>
            <ecNumber evidence="12">1.14.14.1</ecNumber>
        </recommendedName>
    </domain>
    <domain>
        <recommendedName>
            <fullName evidence="12">NADPH--cytochrome P450 reductase</fullName>
            <ecNumber evidence="12">1.6.2.4</ecNumber>
        </recommendedName>
    </domain>
</protein>
<evidence type="ECO:0000256" key="9">
    <source>
        <dbReference type="ARBA" id="ARBA00023002"/>
    </source>
</evidence>
<dbReference type="PROSITE" id="PS50902">
    <property type="entry name" value="FLAVODOXIN_LIKE"/>
    <property type="match status" value="1"/>
</dbReference>
<dbReference type="InterPro" id="IPR017972">
    <property type="entry name" value="Cyt_P450_CS"/>
</dbReference>
<dbReference type="InterPro" id="IPR001128">
    <property type="entry name" value="Cyt_P450"/>
</dbReference>
<evidence type="ECO:0000256" key="8">
    <source>
        <dbReference type="ARBA" id="ARBA00022857"/>
    </source>
</evidence>
<feature type="domain" description="Flavodoxin-like" evidence="14">
    <location>
        <begin position="506"/>
        <end position="646"/>
    </location>
</feature>
<dbReference type="InterPro" id="IPR003097">
    <property type="entry name" value="CysJ-like_FAD-binding"/>
</dbReference>
<feature type="binding site" description="axial binding residue" evidence="13">
    <location>
        <position position="413"/>
    </location>
    <ligand>
        <name>heme</name>
        <dbReference type="ChEBI" id="CHEBI:30413"/>
    </ligand>
    <ligandPart>
        <name>Fe</name>
        <dbReference type="ChEBI" id="CHEBI:18248"/>
    </ligandPart>
</feature>
<dbReference type="Proteomes" id="UP000278422">
    <property type="component" value="Unassembled WGS sequence"/>
</dbReference>
<keyword evidence="4 12" id="KW-0285">Flavoprotein</keyword>
<gene>
    <name evidence="16" type="ORF">CXF42_00280</name>
</gene>
<reference evidence="16 17" key="1">
    <citation type="submission" date="2018-01" db="EMBL/GenBank/DDBJ databases">
        <title>Twenty Corynebacterium bovis Genomes.</title>
        <authorList>
            <person name="Gulvik C.A."/>
        </authorList>
    </citation>
    <scope>NUCLEOTIDE SEQUENCE [LARGE SCALE GENOMIC DNA]</scope>
    <source>
        <strain evidence="16 17">16-2004</strain>
    </source>
</reference>
<dbReference type="InterPro" id="IPR001433">
    <property type="entry name" value="OxRdtase_FAD/NAD-bd"/>
</dbReference>
<dbReference type="Gene3D" id="2.40.30.10">
    <property type="entry name" value="Translation factors"/>
    <property type="match status" value="1"/>
</dbReference>
<dbReference type="PIRSF" id="PIRSF000209">
    <property type="entry name" value="Bifunctional_P450_P450R"/>
    <property type="match status" value="1"/>
</dbReference>
<dbReference type="InterPro" id="IPR029039">
    <property type="entry name" value="Flavoprotein-like_sf"/>
</dbReference>
<comment type="cofactor">
    <cofactor evidence="12">
        <name>FAD</name>
        <dbReference type="ChEBI" id="CHEBI:57692"/>
    </cofactor>
    <cofactor evidence="12">
        <name>FMN</name>
        <dbReference type="ChEBI" id="CHEBI:58210"/>
    </cofactor>
</comment>
<name>A0A426Q7L6_9CORY</name>
<dbReference type="AlphaFoldDB" id="A0A426Q7L6"/>
<dbReference type="SUPFAM" id="SSF48264">
    <property type="entry name" value="Cytochrome P450"/>
    <property type="match status" value="1"/>
</dbReference>
<dbReference type="Pfam" id="PF00667">
    <property type="entry name" value="FAD_binding_1"/>
    <property type="match status" value="1"/>
</dbReference>
<dbReference type="PROSITE" id="PS00086">
    <property type="entry name" value="CYTOCHROME_P450"/>
    <property type="match status" value="1"/>
</dbReference>
<dbReference type="Pfam" id="PF00067">
    <property type="entry name" value="p450"/>
    <property type="match status" value="1"/>
</dbReference>
<evidence type="ECO:0000256" key="6">
    <source>
        <dbReference type="ARBA" id="ARBA00022723"/>
    </source>
</evidence>
<evidence type="ECO:0000256" key="1">
    <source>
        <dbReference type="ARBA" id="ARBA00010018"/>
    </source>
</evidence>
<sequence length="1076" mass="118668">MVQKMTQTVPGPKKYPVVGTAYTIDPDKLIQSDVALAEKYGGIFLQRFPGHEPVYMISSQRIVNEICDETRFYKKIHAAIRNLRPLGGQGLFTGDTHNEEWQQAHRILMPAFSPTALKAMFESMTDIADQLKLKWSRRRPDQPVDVAEEFTRLTIDTIALTAFSYRLNSFYSETLHPFVNAMVTALVEAARLAHMPGFQKALNKSAVKNYEEAIAEMRSIAQDFIDDRRRNPLPEGEWDILDTMLNAEDPVTGEKLSDESVCNQMVTFLIAGHETTSGLLSFAVYELMRNRSVLRHAQQVVDEVLGGRPPRYDDLKDLGYIDQILRETLRIYPTAPAFGVTPYEKTRIGATDDFEGYEVNPGDTLLTLIPSLHQDPEVWQNPKRFDPERFSLENTPKIPQNSWKPFGNGERSCIGRGFALQEAQLMLTLVLQNFEMDFADPNYELDIRESLSLKPNNLMVRFTQREISKRYSAAPTAAGATTQAASTPTTEPEIAVSGSVAAGSRMQVLYGSEAGTARGFAERIATTAGRIGFETLVSPLNDAVDNLITDGPVIIVTASYEGLPPKNAKEFLDWVRSTEGTSAHEGVNYCVFGVGNSDWGPSFQRVPTQIDQGLAAGGAQRIDDAGAADVRGDFEEDFNGWMTGLWESVGEVLGVDIAVADVEQQRATVVLAEEAPEAMLAEGPRAPSAFRTAIVRSNEVMNTGGAGEIGVKRRIAFDLPEGMDYRLGDYLEVVPRNSARQVERALRLLRTAPETRVVVGGENTFLPQGFPLAVGEIFTSHLNLNAPAGSSALRTLAEHCDCPPEKAEIAALAEPDRYHDEVVAKRLTVLDVLDRYRSVSMTAVEAIPLFTELLPRQYSISSAPFENEGTAELTVSEVAGPAWSGVGEYRGAASTYLGSAEPETPVSVAVTPGPEGFRPPEDITVPMVLVGAGSGIAPLRAFLVDLERRAESRDDAARALLFFGTHGRDTDYLYADEYERLTGKGLLDVRPAFSRQPEGDVKYAQDALWRDRDEVWELITSGAKVLVCGDARTLVPGVRETLTEIIREKVGDRQEAERRLHAMETETMTFVTESFT</sequence>
<organism evidence="16 17">
    <name type="scientific">Corynebacterium bovis</name>
    <dbReference type="NCBI Taxonomy" id="36808"/>
    <lineage>
        <taxon>Bacteria</taxon>
        <taxon>Bacillati</taxon>
        <taxon>Actinomycetota</taxon>
        <taxon>Actinomycetes</taxon>
        <taxon>Mycobacteriales</taxon>
        <taxon>Corynebacteriaceae</taxon>
        <taxon>Corynebacterium</taxon>
    </lineage>
</organism>
<feature type="domain" description="FAD-binding FR-type" evidence="15">
    <location>
        <begin position="688"/>
        <end position="921"/>
    </location>
</feature>
<dbReference type="InterPro" id="IPR017938">
    <property type="entry name" value="Riboflavin_synthase-like_b-brl"/>
</dbReference>
<comment type="caution">
    <text evidence="16">The sequence shown here is derived from an EMBL/GenBank/DDBJ whole genome shotgun (WGS) entry which is preliminary data.</text>
</comment>
<dbReference type="Pfam" id="PF00175">
    <property type="entry name" value="NAD_binding_1"/>
    <property type="match status" value="1"/>
</dbReference>
<dbReference type="GO" id="GO:0070330">
    <property type="term" value="F:aromatase activity"/>
    <property type="evidence" value="ECO:0007669"/>
    <property type="project" value="UniProtKB-UniRule"/>
</dbReference>
<comment type="catalytic activity">
    <reaction evidence="12">
        <text>2 oxidized [cytochrome P450] + NADPH = 2 reduced [cytochrome P450] + NADP(+) + H(+)</text>
        <dbReference type="Rhea" id="RHEA:24040"/>
        <dbReference type="Rhea" id="RHEA-COMP:14627"/>
        <dbReference type="Rhea" id="RHEA-COMP:14628"/>
        <dbReference type="ChEBI" id="CHEBI:15378"/>
        <dbReference type="ChEBI" id="CHEBI:55376"/>
        <dbReference type="ChEBI" id="CHEBI:57783"/>
        <dbReference type="ChEBI" id="CHEBI:58349"/>
        <dbReference type="ChEBI" id="CHEBI:60344"/>
        <dbReference type="EC" id="1.6.2.4"/>
    </reaction>
</comment>
<dbReference type="PANTHER" id="PTHR19384:SF17">
    <property type="entry name" value="NADPH--CYTOCHROME P450 REDUCTASE"/>
    <property type="match status" value="1"/>
</dbReference>
<evidence type="ECO:0000256" key="3">
    <source>
        <dbReference type="ARBA" id="ARBA00022617"/>
    </source>
</evidence>
<dbReference type="PRINTS" id="PR00463">
    <property type="entry name" value="EP450I"/>
</dbReference>
<evidence type="ECO:0000259" key="15">
    <source>
        <dbReference type="PROSITE" id="PS51384"/>
    </source>
</evidence>
<keyword evidence="7 12" id="KW-0274">FAD</keyword>
<dbReference type="InterPro" id="IPR023173">
    <property type="entry name" value="NADPH_Cyt_P450_Rdtase_alpha"/>
</dbReference>
<keyword evidence="9 12" id="KW-0560">Oxidoreductase</keyword>
<dbReference type="EMBL" id="PQNQ01000001">
    <property type="protein sequence ID" value="RRQ05608.1"/>
    <property type="molecule type" value="Genomic_DNA"/>
</dbReference>
<dbReference type="InterPro" id="IPR023206">
    <property type="entry name" value="Bifunctional_P450_P450_red"/>
</dbReference>
<evidence type="ECO:0000256" key="2">
    <source>
        <dbReference type="ARBA" id="ARBA00022448"/>
    </source>
</evidence>
<comment type="catalytic activity">
    <reaction evidence="12">
        <text>an organic molecule + reduced [NADPH--hemoprotein reductase] + O2 = an alcohol + oxidized [NADPH--hemoprotein reductase] + H2O + H(+)</text>
        <dbReference type="Rhea" id="RHEA:17149"/>
        <dbReference type="Rhea" id="RHEA-COMP:11964"/>
        <dbReference type="Rhea" id="RHEA-COMP:11965"/>
        <dbReference type="ChEBI" id="CHEBI:15377"/>
        <dbReference type="ChEBI" id="CHEBI:15378"/>
        <dbReference type="ChEBI" id="CHEBI:15379"/>
        <dbReference type="ChEBI" id="CHEBI:30879"/>
        <dbReference type="ChEBI" id="CHEBI:57618"/>
        <dbReference type="ChEBI" id="CHEBI:58210"/>
        <dbReference type="ChEBI" id="CHEBI:142491"/>
        <dbReference type="EC" id="1.14.14.1"/>
    </reaction>
</comment>
<dbReference type="SUPFAM" id="SSF52343">
    <property type="entry name" value="Ferredoxin reductase-like, C-terminal NADP-linked domain"/>
    <property type="match status" value="1"/>
</dbReference>
<keyword evidence="11 12" id="KW-0503">Monooxygenase</keyword>